<dbReference type="GO" id="GO:0003723">
    <property type="term" value="F:RNA binding"/>
    <property type="evidence" value="ECO:0007669"/>
    <property type="project" value="InterPro"/>
</dbReference>
<evidence type="ECO:0000256" key="9">
    <source>
        <dbReference type="ARBA" id="ARBA00043049"/>
    </source>
</evidence>
<dbReference type="Gene3D" id="3.30.2350.10">
    <property type="entry name" value="Pseudouridine synthase"/>
    <property type="match status" value="1"/>
</dbReference>
<dbReference type="InterPro" id="IPR050188">
    <property type="entry name" value="RluA_PseudoU_synthase"/>
</dbReference>
<comment type="function">
    <text evidence="4">Responsible for synthesis of pseudouridine from uracil-65 in transfer RNAs.</text>
</comment>
<dbReference type="GO" id="GO:0008033">
    <property type="term" value="P:tRNA processing"/>
    <property type="evidence" value="ECO:0007669"/>
    <property type="project" value="UniProtKB-KW"/>
</dbReference>
<dbReference type="PANTHER" id="PTHR21600">
    <property type="entry name" value="MITOCHONDRIAL RNA PSEUDOURIDINE SYNTHASE"/>
    <property type="match status" value="1"/>
</dbReference>
<feature type="domain" description="Pseudouridine synthase RsuA/RluA-like" evidence="10">
    <location>
        <begin position="12"/>
        <end position="165"/>
    </location>
</feature>
<evidence type="ECO:0000256" key="7">
    <source>
        <dbReference type="ARBA" id="ARBA00041803"/>
    </source>
</evidence>
<dbReference type="GO" id="GO:0000455">
    <property type="term" value="P:enzyme-directed rRNA pseudouridine synthesis"/>
    <property type="evidence" value="ECO:0007669"/>
    <property type="project" value="TreeGrafter"/>
</dbReference>
<organism evidence="11 12">
    <name type="scientific">Cyclobacterium xiamenense</name>
    <dbReference type="NCBI Taxonomy" id="1297121"/>
    <lineage>
        <taxon>Bacteria</taxon>
        <taxon>Pseudomonadati</taxon>
        <taxon>Bacteroidota</taxon>
        <taxon>Cytophagia</taxon>
        <taxon>Cytophagales</taxon>
        <taxon>Cyclobacteriaceae</taxon>
        <taxon>Cyclobacterium</taxon>
    </lineage>
</organism>
<dbReference type="EMBL" id="FNZH01000001">
    <property type="protein sequence ID" value="SEI86824.1"/>
    <property type="molecule type" value="Genomic_DNA"/>
</dbReference>
<evidence type="ECO:0000256" key="1">
    <source>
        <dbReference type="ARBA" id="ARBA00022694"/>
    </source>
</evidence>
<evidence type="ECO:0000256" key="4">
    <source>
        <dbReference type="ARBA" id="ARBA00037670"/>
    </source>
</evidence>
<evidence type="ECO:0000256" key="8">
    <source>
        <dbReference type="ARBA" id="ARBA00041975"/>
    </source>
</evidence>
<dbReference type="InterPro" id="IPR020103">
    <property type="entry name" value="PsdUridine_synth_cat_dom_sf"/>
</dbReference>
<dbReference type="PROSITE" id="PS01129">
    <property type="entry name" value="PSI_RLU"/>
    <property type="match status" value="1"/>
</dbReference>
<gene>
    <name evidence="11" type="ORF">SAMN05192553_101613</name>
</gene>
<keyword evidence="2" id="KW-0413">Isomerase</keyword>
<accession>A0A1H6U8B0</accession>
<comment type="catalytic activity">
    <reaction evidence="3">
        <text>uridine(65) in tRNA = pseudouridine(65) in tRNA</text>
        <dbReference type="Rhea" id="RHEA:42536"/>
        <dbReference type="Rhea" id="RHEA-COMP:10103"/>
        <dbReference type="Rhea" id="RHEA-COMP:10104"/>
        <dbReference type="ChEBI" id="CHEBI:65314"/>
        <dbReference type="ChEBI" id="CHEBI:65315"/>
        <dbReference type="EC" id="5.4.99.26"/>
    </reaction>
</comment>
<dbReference type="AlphaFoldDB" id="A0A1H6U8B0"/>
<sequence>MRPLSLIFEDEDYLAINKPPGVLVHKSALEKDPMAAYAVHLLREQLGYKVYPLHRIDRPTSGVLLFAKSSSAASRLQPKFAGTSIKKHYLALVRGYMPQDHALISHPLAKDMEHELQQAVTEYWTLAEAEIPYASSDRYPSSRYSLVKIYPHTGRMHQIRRHFAHIRHYVIGDTTHGDNKQNRFFESHFQMRNLLLHAWKLKFQHPESQEEIQIQAEVPEHFHRMMEHMGWEPELVYS</sequence>
<dbReference type="GO" id="GO:0160149">
    <property type="term" value="F:tRNA pseudouridine(65) synthase activity"/>
    <property type="evidence" value="ECO:0007669"/>
    <property type="project" value="UniProtKB-EC"/>
</dbReference>
<evidence type="ECO:0000256" key="6">
    <source>
        <dbReference type="ARBA" id="ARBA00040675"/>
    </source>
</evidence>
<proteinExistence type="predicted"/>
<name>A0A1H6U8B0_9BACT</name>
<dbReference type="STRING" id="1416801.SAMN05192553_101613"/>
<dbReference type="OrthoDB" id="835205at2"/>
<dbReference type="InterPro" id="IPR006145">
    <property type="entry name" value="PsdUridine_synth_RsuA/RluA"/>
</dbReference>
<evidence type="ECO:0000313" key="11">
    <source>
        <dbReference type="EMBL" id="SEI86824.1"/>
    </source>
</evidence>
<evidence type="ECO:0000259" key="10">
    <source>
        <dbReference type="Pfam" id="PF00849"/>
    </source>
</evidence>
<dbReference type="InterPro" id="IPR006224">
    <property type="entry name" value="PsdUridine_synth_RluA-like_CS"/>
</dbReference>
<dbReference type="SUPFAM" id="SSF55120">
    <property type="entry name" value="Pseudouridine synthase"/>
    <property type="match status" value="1"/>
</dbReference>
<evidence type="ECO:0000256" key="5">
    <source>
        <dbReference type="ARBA" id="ARBA00038943"/>
    </source>
</evidence>
<keyword evidence="12" id="KW-1185">Reference proteome</keyword>
<evidence type="ECO:0000256" key="3">
    <source>
        <dbReference type="ARBA" id="ARBA00036607"/>
    </source>
</evidence>
<keyword evidence="1" id="KW-0819">tRNA processing</keyword>
<reference evidence="12" key="1">
    <citation type="submission" date="2016-10" db="EMBL/GenBank/DDBJ databases">
        <authorList>
            <person name="Varghese N."/>
            <person name="Submissions S."/>
        </authorList>
    </citation>
    <scope>NUCLEOTIDE SEQUENCE [LARGE SCALE GENOMIC DNA]</scope>
    <source>
        <strain evidence="12">IBRC-M 10761</strain>
    </source>
</reference>
<dbReference type="PANTHER" id="PTHR21600:SF56">
    <property type="entry name" value="TRNA PSEUDOURIDINE SYNTHASE C"/>
    <property type="match status" value="1"/>
</dbReference>
<dbReference type="Pfam" id="PF00849">
    <property type="entry name" value="PseudoU_synth_2"/>
    <property type="match status" value="1"/>
</dbReference>
<protein>
    <recommendedName>
        <fullName evidence="6">tRNA pseudouridine synthase C</fullName>
        <ecNumber evidence="5">5.4.99.26</ecNumber>
    </recommendedName>
    <alternativeName>
        <fullName evidence="8">tRNA pseudouridine(65) synthase</fullName>
    </alternativeName>
    <alternativeName>
        <fullName evidence="9">tRNA pseudouridylate synthase C</fullName>
    </alternativeName>
    <alternativeName>
        <fullName evidence="7">tRNA-uridine isomerase C</fullName>
    </alternativeName>
</protein>
<evidence type="ECO:0000256" key="2">
    <source>
        <dbReference type="ARBA" id="ARBA00023235"/>
    </source>
</evidence>
<dbReference type="Proteomes" id="UP000199403">
    <property type="component" value="Unassembled WGS sequence"/>
</dbReference>
<evidence type="ECO:0000313" key="12">
    <source>
        <dbReference type="Proteomes" id="UP000199403"/>
    </source>
</evidence>
<dbReference type="EC" id="5.4.99.26" evidence="5"/>